<protein>
    <recommendedName>
        <fullName evidence="4">Replication/virulence associated protein DUF877</fullName>
    </recommendedName>
</protein>
<dbReference type="AlphaFoldDB" id="A0A375CE55"/>
<dbReference type="PANTHER" id="PTHR35565:SF3">
    <property type="entry name" value="TYPE VI SECRETION SYSTEM SHEATH PROTEIN TSSC1"/>
    <property type="match status" value="1"/>
</dbReference>
<accession>A0A375CE55</accession>
<evidence type="ECO:0000259" key="2">
    <source>
        <dbReference type="Pfam" id="PF18945"/>
    </source>
</evidence>
<feature type="domain" description="TssC1 C-terminal" evidence="2">
    <location>
        <begin position="390"/>
        <end position="501"/>
    </location>
</feature>
<dbReference type="PANTHER" id="PTHR35565">
    <property type="entry name" value="CYTOPLASMIC PROTEIN-RELATED"/>
    <property type="match status" value="1"/>
</dbReference>
<dbReference type="Proteomes" id="UP000256780">
    <property type="component" value="Chromosome CBM2587_b"/>
</dbReference>
<evidence type="ECO:0000313" key="3">
    <source>
        <dbReference type="EMBL" id="SOY68152.1"/>
    </source>
</evidence>
<name>A0A375CE55_9BURK</name>
<reference evidence="3" key="1">
    <citation type="submission" date="2018-01" db="EMBL/GenBank/DDBJ databases">
        <authorList>
            <person name="Clerissi C."/>
        </authorList>
    </citation>
    <scope>NUCLEOTIDE SEQUENCE</scope>
    <source>
        <strain evidence="3">Cupriavidus sp. LMG 19464</strain>
    </source>
</reference>
<proteinExistence type="predicted"/>
<dbReference type="InterPro" id="IPR010269">
    <property type="entry name" value="T6SS_TssC-like"/>
</dbReference>
<dbReference type="InterPro" id="IPR044032">
    <property type="entry name" value="TssC1_C"/>
</dbReference>
<dbReference type="Pfam" id="PF05943">
    <property type="entry name" value="VipB"/>
    <property type="match status" value="1"/>
</dbReference>
<dbReference type="InterPro" id="IPR044031">
    <property type="entry name" value="TssC1_N"/>
</dbReference>
<dbReference type="Pfam" id="PF18945">
    <property type="entry name" value="VipB_2"/>
    <property type="match status" value="1"/>
</dbReference>
<gene>
    <name evidence="3" type="ORF">CBM2587_B90588</name>
</gene>
<evidence type="ECO:0000259" key="1">
    <source>
        <dbReference type="Pfam" id="PF05943"/>
    </source>
</evidence>
<organism evidence="3">
    <name type="scientific">Cupriavidus taiwanensis</name>
    <dbReference type="NCBI Taxonomy" id="164546"/>
    <lineage>
        <taxon>Bacteria</taxon>
        <taxon>Pseudomonadati</taxon>
        <taxon>Pseudomonadota</taxon>
        <taxon>Betaproteobacteria</taxon>
        <taxon>Burkholderiales</taxon>
        <taxon>Burkholderiaceae</taxon>
        <taxon>Cupriavidus</taxon>
    </lineage>
</organism>
<dbReference type="EMBL" id="OFSQ01000038">
    <property type="protein sequence ID" value="SOY68152.1"/>
    <property type="molecule type" value="Genomic_DNA"/>
</dbReference>
<dbReference type="NCBIfam" id="TIGR03355">
    <property type="entry name" value="VI_chp_2"/>
    <property type="match status" value="1"/>
</dbReference>
<comment type="caution">
    <text evidence="3">The sequence shown here is derived from an EMBL/GenBank/DDBJ whole genome shotgun (WGS) entry which is preliminary data.</text>
</comment>
<evidence type="ECO:0008006" key="4">
    <source>
        <dbReference type="Google" id="ProtNLM"/>
    </source>
</evidence>
<feature type="domain" description="TssC1 N-terminal" evidence="1">
    <location>
        <begin position="81"/>
        <end position="380"/>
    </location>
</feature>
<sequence length="506" mass="55275">MNQMAKNAAADNAGIESKGSTTVAAGPEPTLLDRIVQEGNMAVEPSQSGYAKKLIGQLASQILDEGMRTSPDKSLVATINERVAEIDRLLSDQLNAIMHDPAFQALEGAWTGLHDMVYGTETGASLKLRLLNVTKAELLKDLETAVDHDMSVLFKKIYEDEYGTFGGHPYTLLIGDYSFGRHPQDVALLERISKVAAAAHAPFIAAAAPSLFDLRSFTELGVTRDLAKVFESAELAQWRSFRDSEDSRYVSLVLPSYAARLPYGARTNPVESFRFEEDVDGTDHGKYLWANSAYQLGLRITDAHAKYSWATAIRGVEGGGKVDGLVAHTYKTDEGDVALKCPTEVTITDRREKELNDLGFIAIVNAKGSNSATFFGSQTANKPKVYNKDEANANAQLSARLPYVLAASRFAHYLKVIMRDKVGSFQTRGDVERYLNNWIADYVLLNPAATPEAKSRFPLSAARVDVTEVPGKPGAYRATCFLKPHFQMEELTASIRLVADLPAAAA</sequence>